<proteinExistence type="predicted"/>
<feature type="region of interest" description="Disordered" evidence="1">
    <location>
        <begin position="249"/>
        <end position="284"/>
    </location>
</feature>
<keyword evidence="2" id="KW-0812">Transmembrane</keyword>
<feature type="transmembrane region" description="Helical" evidence="2">
    <location>
        <begin position="29"/>
        <end position="48"/>
    </location>
</feature>
<feature type="compositionally biased region" description="Basic residues" evidence="1">
    <location>
        <begin position="261"/>
        <end position="284"/>
    </location>
</feature>
<dbReference type="Proteomes" id="UP000095282">
    <property type="component" value="Unplaced"/>
</dbReference>
<evidence type="ECO:0000256" key="1">
    <source>
        <dbReference type="SAM" id="MobiDB-lite"/>
    </source>
</evidence>
<reference evidence="4" key="1">
    <citation type="submission" date="2016-11" db="UniProtKB">
        <authorList>
            <consortium name="WormBaseParasite"/>
        </authorList>
    </citation>
    <scope>IDENTIFICATION</scope>
</reference>
<keyword evidence="3" id="KW-1185">Reference proteome</keyword>
<evidence type="ECO:0000256" key="2">
    <source>
        <dbReference type="SAM" id="Phobius"/>
    </source>
</evidence>
<organism evidence="3 4">
    <name type="scientific">Caenorhabditis tropicalis</name>
    <dbReference type="NCBI Taxonomy" id="1561998"/>
    <lineage>
        <taxon>Eukaryota</taxon>
        <taxon>Metazoa</taxon>
        <taxon>Ecdysozoa</taxon>
        <taxon>Nematoda</taxon>
        <taxon>Chromadorea</taxon>
        <taxon>Rhabditida</taxon>
        <taxon>Rhabditina</taxon>
        <taxon>Rhabditomorpha</taxon>
        <taxon>Rhabditoidea</taxon>
        <taxon>Rhabditidae</taxon>
        <taxon>Peloderinae</taxon>
        <taxon>Caenorhabditis</taxon>
    </lineage>
</organism>
<protein>
    <submittedName>
        <fullName evidence="4">Transmembrane protein</fullName>
    </submittedName>
</protein>
<feature type="transmembrane region" description="Helical" evidence="2">
    <location>
        <begin position="131"/>
        <end position="150"/>
    </location>
</feature>
<evidence type="ECO:0000313" key="4">
    <source>
        <dbReference type="WBParaSite" id="Csp11.Scaffold629.g8933.t1"/>
    </source>
</evidence>
<sequence length="284" mass="32976">MLEVLCGDQNEEDSEGMARSEDYYLPLRTILACMIVMIASGILLKMIFSEIFRDSRRWRLRTTEFILSSQIWAGCFWAEELFKHYGYTAFIATIIVSMMSTLLIYGKPTFIPMIFDELANRLVTENDIHEVLWIHMLNVVVSPAAAYMILSVANSYTGGGTIYHSICYFVTGILGNELAVTVNRVYACLKEMNILSLVIEFKIIFIYYFFPVIIGWMMQTATAASLRMPPFRTSWADLREEERIEEMRAQEAERAAAVQAARRRRRPNRKSKKGKRKNKRRKRR</sequence>
<dbReference type="WBParaSite" id="Csp11.Scaffold629.g8933.t1">
    <property type="protein sequence ID" value="Csp11.Scaffold629.g8933.t1"/>
    <property type="gene ID" value="Csp11.Scaffold629.g8933"/>
</dbReference>
<keyword evidence="2" id="KW-1133">Transmembrane helix</keyword>
<evidence type="ECO:0000313" key="3">
    <source>
        <dbReference type="Proteomes" id="UP000095282"/>
    </source>
</evidence>
<accession>A0A1I7UFY8</accession>
<dbReference type="AlphaFoldDB" id="A0A1I7UFY8"/>
<name>A0A1I7UFY8_9PELO</name>
<keyword evidence="2" id="KW-0472">Membrane</keyword>
<feature type="transmembrane region" description="Helical" evidence="2">
    <location>
        <begin position="85"/>
        <end position="105"/>
    </location>
</feature>
<feature type="transmembrane region" description="Helical" evidence="2">
    <location>
        <begin position="194"/>
        <end position="218"/>
    </location>
</feature>
<feature type="transmembrane region" description="Helical" evidence="2">
    <location>
        <begin position="162"/>
        <end position="182"/>
    </location>
</feature>